<gene>
    <name evidence="2" type="ORF">Cflav_PD5116</name>
</gene>
<dbReference type="EMBL" id="ABOX02000004">
    <property type="protein sequence ID" value="EEF62481.1"/>
    <property type="molecule type" value="Genomic_DNA"/>
</dbReference>
<dbReference type="SMART" id="SM00028">
    <property type="entry name" value="TPR"/>
    <property type="match status" value="2"/>
</dbReference>
<name>B9XC13_PEDPL</name>
<accession>B9XC13</accession>
<keyword evidence="3" id="KW-1185">Reference proteome</keyword>
<dbReference type="OrthoDB" id="174373at2"/>
<organism evidence="2 3">
    <name type="scientific">Pedosphaera parvula (strain Ellin514)</name>
    <dbReference type="NCBI Taxonomy" id="320771"/>
    <lineage>
        <taxon>Bacteria</taxon>
        <taxon>Pseudomonadati</taxon>
        <taxon>Verrucomicrobiota</taxon>
        <taxon>Pedosphaerae</taxon>
        <taxon>Pedosphaerales</taxon>
        <taxon>Pedosphaeraceae</taxon>
        <taxon>Pedosphaera</taxon>
    </lineage>
</organism>
<evidence type="ECO:0000256" key="1">
    <source>
        <dbReference type="PROSITE-ProRule" id="PRU00339"/>
    </source>
</evidence>
<comment type="caution">
    <text evidence="2">The sequence shown here is derived from an EMBL/GenBank/DDBJ whole genome shotgun (WGS) entry which is preliminary data.</text>
</comment>
<keyword evidence="1" id="KW-0802">TPR repeat</keyword>
<proteinExistence type="predicted"/>
<dbReference type="SUPFAM" id="SSF50156">
    <property type="entry name" value="PDZ domain-like"/>
    <property type="match status" value="1"/>
</dbReference>
<dbReference type="RefSeq" id="WP_007413361.1">
    <property type="nucleotide sequence ID" value="NZ_ABOX02000004.1"/>
</dbReference>
<dbReference type="AlphaFoldDB" id="B9XC13"/>
<protein>
    <submittedName>
        <fullName evidence="2">Tetratricopeptide domain protein</fullName>
    </submittedName>
</protein>
<dbReference type="SUPFAM" id="SSF48452">
    <property type="entry name" value="TPR-like"/>
    <property type="match status" value="2"/>
</dbReference>
<sequence precursor="true">MRKLSIFHLLLWFLLPALLTITLIGCSQGDGVKPNAASNREKYFKTRVQDESQFVVELITADIAEMAYYAKHQAQPKVKAEIVTAEEITPISYGFPKYKLAVSLPGKSFDYTLEVTNNIWSPETYSAFTKAVFDSLELPASKTPAPSDLALLHSLLNLTATNIETQNKALSTALRSDFSNPVPHEKAAALLGTFALRENSGSFFDIRSPLSRMTAHLAFAKALASNRAYGPEGLVAQALLSTLSNNQRDALEQIKLLDQANPDLAAWSRAIHARNTHDFRPLAAVKDRSLLEQVEHFRAYAISANCNLAWEQLPDNLKIQQPDFCRIVNAREYSVQLGHVMSRLSLPLELREFTEVYQLSKGHALKAAEAITALNQMPGRCLSPMTNGTTEVQVIGWGQWATFFQHHICHAVVNNYDFLANKWGVPEAAREFSQKCDGIFQELRLYPFVRLYNCTDQSSHRASIDDCLTVTTTFPHLVPTRAWNQIYYDVPVAPHYQPKPPHVDEWHSHNPPPGTAYDPYPRLDHSNLVRQPNSVTRLELLHEIAPYDCDISYSLCRIKYKKNANYEQTEAIYRPILDYDGDLMYQLSKTLTNNPGAYETLLAKTAAIDPYRYYNLGEYFEHAGNEEKAANYYQKGMKACDDSISASYHASYLIKYYVKKGQIKQASELADSAAETYSSVGLQTKAEFLESTGNYLEALDYYKKIEERYKTSDELMHFCERYRAKTGKTDYDSVFESRVKSLFPNGIEHVALKDFTSAPTDGAVITSTNERTAQAGLKKGGIIVAVYGIRVHTFPQYSYARDTSKDPQLDLIVWQDNKYTQIKASPPEHRFLNEMHTYVSGR</sequence>
<dbReference type="PROSITE" id="PS51257">
    <property type="entry name" value="PROKAR_LIPOPROTEIN"/>
    <property type="match status" value="1"/>
</dbReference>
<dbReference type="InterPro" id="IPR036034">
    <property type="entry name" value="PDZ_sf"/>
</dbReference>
<reference evidence="2 3" key="1">
    <citation type="journal article" date="2011" name="J. Bacteriol.">
        <title>Genome sequence of 'Pedosphaera parvula' Ellin514, an aerobic Verrucomicrobial isolate from pasture soil.</title>
        <authorList>
            <person name="Kant R."/>
            <person name="van Passel M.W."/>
            <person name="Sangwan P."/>
            <person name="Palva A."/>
            <person name="Lucas S."/>
            <person name="Copeland A."/>
            <person name="Lapidus A."/>
            <person name="Glavina Del Rio T."/>
            <person name="Dalin E."/>
            <person name="Tice H."/>
            <person name="Bruce D."/>
            <person name="Goodwin L."/>
            <person name="Pitluck S."/>
            <person name="Chertkov O."/>
            <person name="Larimer F.W."/>
            <person name="Land M.L."/>
            <person name="Hauser L."/>
            <person name="Brettin T.S."/>
            <person name="Detter J.C."/>
            <person name="Han S."/>
            <person name="de Vos W.M."/>
            <person name="Janssen P.H."/>
            <person name="Smidt H."/>
        </authorList>
    </citation>
    <scope>NUCLEOTIDE SEQUENCE [LARGE SCALE GENOMIC DNA]</scope>
    <source>
        <strain evidence="2 3">Ellin514</strain>
    </source>
</reference>
<dbReference type="InterPro" id="IPR019734">
    <property type="entry name" value="TPR_rpt"/>
</dbReference>
<dbReference type="PROSITE" id="PS50005">
    <property type="entry name" value="TPR"/>
    <property type="match status" value="1"/>
</dbReference>
<evidence type="ECO:0000313" key="3">
    <source>
        <dbReference type="Proteomes" id="UP000003688"/>
    </source>
</evidence>
<dbReference type="Proteomes" id="UP000003688">
    <property type="component" value="Unassembled WGS sequence"/>
</dbReference>
<dbReference type="InterPro" id="IPR011990">
    <property type="entry name" value="TPR-like_helical_dom_sf"/>
</dbReference>
<feature type="repeat" description="TPR" evidence="1">
    <location>
        <begin position="610"/>
        <end position="643"/>
    </location>
</feature>
<dbReference type="Gene3D" id="1.25.40.10">
    <property type="entry name" value="Tetratricopeptide repeat domain"/>
    <property type="match status" value="1"/>
</dbReference>
<evidence type="ECO:0000313" key="2">
    <source>
        <dbReference type="EMBL" id="EEF62481.1"/>
    </source>
</evidence>